<gene>
    <name evidence="2" type="ORF">SAMN04490243_2841</name>
</gene>
<dbReference type="EMBL" id="FOYQ01000002">
    <property type="protein sequence ID" value="SFR54876.1"/>
    <property type="molecule type" value="Genomic_DNA"/>
</dbReference>
<organism evidence="2 3">
    <name type="scientific">Robiginitalea myxolifaciens</name>
    <dbReference type="NCBI Taxonomy" id="400055"/>
    <lineage>
        <taxon>Bacteria</taxon>
        <taxon>Pseudomonadati</taxon>
        <taxon>Bacteroidota</taxon>
        <taxon>Flavobacteriia</taxon>
        <taxon>Flavobacteriales</taxon>
        <taxon>Flavobacteriaceae</taxon>
        <taxon>Robiginitalea</taxon>
    </lineage>
</organism>
<dbReference type="Proteomes" id="UP000199534">
    <property type="component" value="Unassembled WGS sequence"/>
</dbReference>
<keyword evidence="3" id="KW-1185">Reference proteome</keyword>
<feature type="transmembrane region" description="Helical" evidence="1">
    <location>
        <begin position="6"/>
        <end position="24"/>
    </location>
</feature>
<keyword evidence="1" id="KW-1133">Transmembrane helix</keyword>
<protein>
    <submittedName>
        <fullName evidence="2">Uncharacterized protein</fullName>
    </submittedName>
</protein>
<name>A0A1I6HKC5_9FLAO</name>
<sequence length="56" mass="6485">MEIAIFIGILSVLALGVIVYMLWINEKDARQQEREDAILHSWNEEKQAHESGFLDN</sequence>
<proteinExistence type="predicted"/>
<evidence type="ECO:0000256" key="1">
    <source>
        <dbReference type="SAM" id="Phobius"/>
    </source>
</evidence>
<dbReference type="RefSeq" id="WP_177218320.1">
    <property type="nucleotide sequence ID" value="NZ_FOYQ01000002.1"/>
</dbReference>
<evidence type="ECO:0000313" key="2">
    <source>
        <dbReference type="EMBL" id="SFR54876.1"/>
    </source>
</evidence>
<reference evidence="2 3" key="1">
    <citation type="submission" date="2016-10" db="EMBL/GenBank/DDBJ databases">
        <authorList>
            <person name="de Groot N.N."/>
        </authorList>
    </citation>
    <scope>NUCLEOTIDE SEQUENCE [LARGE SCALE GENOMIC DNA]</scope>
    <source>
        <strain evidence="2 3">DSM 21019</strain>
    </source>
</reference>
<evidence type="ECO:0000313" key="3">
    <source>
        <dbReference type="Proteomes" id="UP000199534"/>
    </source>
</evidence>
<keyword evidence="1" id="KW-0472">Membrane</keyword>
<accession>A0A1I6HKC5</accession>
<dbReference type="AlphaFoldDB" id="A0A1I6HKC5"/>
<keyword evidence="1" id="KW-0812">Transmembrane</keyword>